<sequence>MQPLVWEKGKPAGDEELSDLLKIIQGEECLVNEQKQIRM</sequence>
<dbReference type="PATRIC" id="fig|768706.3.peg.3950"/>
<gene>
    <name evidence="1" type="ordered locus">Desor_3906</name>
</gene>
<reference evidence="1 2" key="2">
    <citation type="journal article" date="2012" name="J. Bacteriol.">
        <title>Complete genome sequences of Desulfosporosinus orientis DSM765T, Desulfosporosinus youngiae DSM17734T, Desulfosporosinus meridiei DSM13257T, and Desulfosporosinus acidiphilus DSM22704T.</title>
        <authorList>
            <person name="Pester M."/>
            <person name="Brambilla E."/>
            <person name="Alazard D."/>
            <person name="Rattei T."/>
            <person name="Weinmaier T."/>
            <person name="Han J."/>
            <person name="Lucas S."/>
            <person name="Lapidus A."/>
            <person name="Cheng J.F."/>
            <person name="Goodwin L."/>
            <person name="Pitluck S."/>
            <person name="Peters L."/>
            <person name="Ovchinnikova G."/>
            <person name="Teshima H."/>
            <person name="Detter J.C."/>
            <person name="Han C.S."/>
            <person name="Tapia R."/>
            <person name="Land M.L."/>
            <person name="Hauser L."/>
            <person name="Kyrpides N.C."/>
            <person name="Ivanova N.N."/>
            <person name="Pagani I."/>
            <person name="Huntmann M."/>
            <person name="Wei C.L."/>
            <person name="Davenport K.W."/>
            <person name="Daligault H."/>
            <person name="Chain P.S."/>
            <person name="Chen A."/>
            <person name="Mavromatis K."/>
            <person name="Markowitz V."/>
            <person name="Szeto E."/>
            <person name="Mikhailova N."/>
            <person name="Pati A."/>
            <person name="Wagner M."/>
            <person name="Woyke T."/>
            <person name="Ollivier B."/>
            <person name="Klenk H.P."/>
            <person name="Spring S."/>
            <person name="Loy A."/>
        </authorList>
    </citation>
    <scope>NUCLEOTIDE SEQUENCE [LARGE SCALE GENOMIC DNA]</scope>
    <source>
        <strain evidence="2">ATCC 19365 / DSM 765 / NCIMB 8382 / VKM B-1628</strain>
    </source>
</reference>
<reference evidence="2" key="1">
    <citation type="submission" date="2011-11" db="EMBL/GenBank/DDBJ databases">
        <title>Complete sequence of Desulfosporosinus orientis DSM 765.</title>
        <authorList>
            <person name="Lucas S."/>
            <person name="Han J."/>
            <person name="Lapidus A."/>
            <person name="Cheng J.-F."/>
            <person name="Goodwin L."/>
            <person name="Pitluck S."/>
            <person name="Peters L."/>
            <person name="Ovchinnikova G."/>
            <person name="Teshima H."/>
            <person name="Detter J.C."/>
            <person name="Han C."/>
            <person name="Tapia R."/>
            <person name="Land M."/>
            <person name="Hauser L."/>
            <person name="Kyrpides N."/>
            <person name="Ivanova N."/>
            <person name="Pagani I."/>
            <person name="Pester M."/>
            <person name="Spring S."/>
            <person name="Ollivier B."/>
            <person name="Rattei T."/>
            <person name="Klenk H.-P."/>
            <person name="Wagner M."/>
            <person name="Loy A."/>
            <person name="Woyke T."/>
        </authorList>
    </citation>
    <scope>NUCLEOTIDE SEQUENCE [LARGE SCALE GENOMIC DNA]</scope>
    <source>
        <strain evidence="2">ATCC 19365 / DSM 765 / NCIMB 8382 / VKM B-1628</strain>
    </source>
</reference>
<dbReference type="KEGG" id="dor:Desor_3906"/>
<dbReference type="EMBL" id="CP003108">
    <property type="protein sequence ID" value="AET69351.1"/>
    <property type="molecule type" value="Genomic_DNA"/>
</dbReference>
<dbReference type="HOGENOM" id="CLU_3308550_0_0_9"/>
<protein>
    <submittedName>
        <fullName evidence="1">Uncharacterized protein</fullName>
    </submittedName>
</protein>
<proteinExistence type="predicted"/>
<accession>G7WBV4</accession>
<dbReference type="STRING" id="768706.Desor_3906"/>
<dbReference type="AlphaFoldDB" id="G7WBV4"/>
<keyword evidence="2" id="KW-1185">Reference proteome</keyword>
<evidence type="ECO:0000313" key="1">
    <source>
        <dbReference type="EMBL" id="AET69351.1"/>
    </source>
</evidence>
<dbReference type="Proteomes" id="UP000006346">
    <property type="component" value="Chromosome"/>
</dbReference>
<organism evidence="1 2">
    <name type="scientific">Desulfosporosinus orientis (strain ATCC 19365 / DSM 765 / NCIMB 8382 / VKM B-1628 / Singapore I)</name>
    <name type="common">Desulfotomaculum orientis</name>
    <dbReference type="NCBI Taxonomy" id="768706"/>
    <lineage>
        <taxon>Bacteria</taxon>
        <taxon>Bacillati</taxon>
        <taxon>Bacillota</taxon>
        <taxon>Clostridia</taxon>
        <taxon>Eubacteriales</taxon>
        <taxon>Desulfitobacteriaceae</taxon>
        <taxon>Desulfosporosinus</taxon>
    </lineage>
</organism>
<evidence type="ECO:0000313" key="2">
    <source>
        <dbReference type="Proteomes" id="UP000006346"/>
    </source>
</evidence>
<name>G7WBV4_DESOD</name>